<accession>A0A7G6SSK2</accession>
<evidence type="ECO:0000256" key="2">
    <source>
        <dbReference type="ARBA" id="ARBA00011881"/>
    </source>
</evidence>
<dbReference type="CDD" id="cd03445">
    <property type="entry name" value="Thioesterase_II_repeat2"/>
    <property type="match status" value="1"/>
</dbReference>
<feature type="domain" description="Acyl-CoA thioesterase 2 C-terminal" evidence="9">
    <location>
        <begin position="154"/>
        <end position="281"/>
    </location>
</feature>
<comment type="subunit">
    <text evidence="2">Homotetramer.</text>
</comment>
<dbReference type="SUPFAM" id="SSF54637">
    <property type="entry name" value="Thioesterase/thiol ester dehydrase-isomerase"/>
    <property type="match status" value="2"/>
</dbReference>
<dbReference type="InterPro" id="IPR025652">
    <property type="entry name" value="TesB_C"/>
</dbReference>
<dbReference type="Pfam" id="PF13622">
    <property type="entry name" value="4HBT_3"/>
    <property type="match status" value="1"/>
</dbReference>
<dbReference type="GO" id="GO:0006637">
    <property type="term" value="P:acyl-CoA metabolic process"/>
    <property type="evidence" value="ECO:0007669"/>
    <property type="project" value="InterPro"/>
</dbReference>
<dbReference type="InterPro" id="IPR003703">
    <property type="entry name" value="Acyl_CoA_thio"/>
</dbReference>
<protein>
    <recommendedName>
        <fullName evidence="7">Acyl-CoA thioesterase 2</fullName>
        <ecNumber evidence="5">3.1.2.20</ecNumber>
    </recommendedName>
    <alternativeName>
        <fullName evidence="8">Thioesterase II</fullName>
    </alternativeName>
</protein>
<dbReference type="GO" id="GO:0047617">
    <property type="term" value="F:fatty acyl-CoA hydrolase activity"/>
    <property type="evidence" value="ECO:0007669"/>
    <property type="project" value="UniProtKB-EC"/>
</dbReference>
<keyword evidence="4" id="KW-0443">Lipid metabolism</keyword>
<dbReference type="AlphaFoldDB" id="A0A7G6SSK2"/>
<organism evidence="11 12">
    <name type="scientific">Mesorhizobium huakuii</name>
    <dbReference type="NCBI Taxonomy" id="28104"/>
    <lineage>
        <taxon>Bacteria</taxon>
        <taxon>Pseudomonadati</taxon>
        <taxon>Pseudomonadota</taxon>
        <taxon>Alphaproteobacteria</taxon>
        <taxon>Hyphomicrobiales</taxon>
        <taxon>Phyllobacteriaceae</taxon>
        <taxon>Mesorhizobium</taxon>
    </lineage>
</organism>
<dbReference type="InterPro" id="IPR042171">
    <property type="entry name" value="Acyl-CoA_hotdog"/>
</dbReference>
<dbReference type="InterPro" id="IPR049449">
    <property type="entry name" value="TesB_ACOT8-like_N"/>
</dbReference>
<reference evidence="11" key="1">
    <citation type="journal article" date="2020" name="Mol. Plant Microbe Interact.">
        <title>Complete genome sequences of four natural Pseudomonas isolates that catabolize a wide range of aromatic compounds relevant to lignin valorization.</title>
        <authorList>
            <person name="Hatmaker E.A."/>
            <person name="Presle G."/>
            <person name="Cannon O."/>
            <person name="Guss A.M."/>
            <person name="Elkins J.G."/>
        </authorList>
    </citation>
    <scope>NUCLEOTIDE SEQUENCE</scope>
    <source>
        <strain evidence="11">583</strain>
    </source>
</reference>
<dbReference type="NCBIfam" id="TIGR00189">
    <property type="entry name" value="tesB"/>
    <property type="match status" value="1"/>
</dbReference>
<feature type="domain" description="Acyl-CoA thioesterase-like N-terminal HotDog" evidence="10">
    <location>
        <begin position="31"/>
        <end position="109"/>
    </location>
</feature>
<dbReference type="PANTHER" id="PTHR11066:SF34">
    <property type="entry name" value="ACYL-COENZYME A THIOESTERASE 8"/>
    <property type="match status" value="1"/>
</dbReference>
<dbReference type="CDD" id="cd03444">
    <property type="entry name" value="Thioesterase_II_repeat1"/>
    <property type="match status" value="1"/>
</dbReference>
<dbReference type="Gene3D" id="2.40.160.210">
    <property type="entry name" value="Acyl-CoA thioesterase, double hotdog domain"/>
    <property type="match status" value="1"/>
</dbReference>
<dbReference type="EMBL" id="CP050296">
    <property type="protein sequence ID" value="QND57484.1"/>
    <property type="molecule type" value="Genomic_DNA"/>
</dbReference>
<evidence type="ECO:0000256" key="3">
    <source>
        <dbReference type="ARBA" id="ARBA00022801"/>
    </source>
</evidence>
<evidence type="ECO:0000256" key="4">
    <source>
        <dbReference type="ARBA" id="ARBA00023098"/>
    </source>
</evidence>
<sequence>MTAAIDELLRILDLERLEHNLYRGRSPQVEWQRVFGGQTIAQALVAAQRTVEPDRFVHSLHGYFMRPGDIRVPIIYEVDRIRDGGSFTTRRVLAIQHGQAIFSLEASFQVDEKGLEHQFALPDDVPPPEGLQTQRQLLERAERVPEAVRRFWARERPLELRPVNLQHYESRDKLPPRQNVWIRLAGPVPDDRALQSVLLAYLSDMTLLDTSTFAHGRGLFDPDIQAASLDHSMWFHRPHSLDGWLLYAQDSPSSSGSRGFSRGTLYARDGTLIASMAQEGLIRLKR</sequence>
<evidence type="ECO:0000313" key="11">
    <source>
        <dbReference type="EMBL" id="QND57484.1"/>
    </source>
</evidence>
<evidence type="ECO:0000256" key="6">
    <source>
        <dbReference type="ARBA" id="ARBA00050943"/>
    </source>
</evidence>
<proteinExistence type="inferred from homology"/>
<dbReference type="RefSeq" id="WP_183464301.1">
    <property type="nucleotide sequence ID" value="NZ_CP050296.1"/>
</dbReference>
<evidence type="ECO:0000256" key="7">
    <source>
        <dbReference type="ARBA" id="ARBA00071120"/>
    </source>
</evidence>
<evidence type="ECO:0000259" key="10">
    <source>
        <dbReference type="Pfam" id="PF13622"/>
    </source>
</evidence>
<gene>
    <name evidence="11" type="primary">tesB</name>
    <name evidence="11" type="ORF">HB778_13295</name>
</gene>
<dbReference type="EC" id="3.1.2.20" evidence="5"/>
<name>A0A7G6SSK2_9HYPH</name>
<dbReference type="Proteomes" id="UP000515465">
    <property type="component" value="Chromosome"/>
</dbReference>
<comment type="catalytic activity">
    <reaction evidence="6">
        <text>a fatty acyl-CoA + H2O = a fatty acid + CoA + H(+)</text>
        <dbReference type="Rhea" id="RHEA:16781"/>
        <dbReference type="ChEBI" id="CHEBI:15377"/>
        <dbReference type="ChEBI" id="CHEBI:15378"/>
        <dbReference type="ChEBI" id="CHEBI:28868"/>
        <dbReference type="ChEBI" id="CHEBI:57287"/>
        <dbReference type="ChEBI" id="CHEBI:77636"/>
        <dbReference type="EC" id="3.1.2.20"/>
    </reaction>
    <physiologicalReaction direction="left-to-right" evidence="6">
        <dbReference type="Rhea" id="RHEA:16782"/>
    </physiologicalReaction>
</comment>
<evidence type="ECO:0000259" key="9">
    <source>
        <dbReference type="Pfam" id="PF02551"/>
    </source>
</evidence>
<keyword evidence="3" id="KW-0378">Hydrolase</keyword>
<evidence type="ECO:0000313" key="12">
    <source>
        <dbReference type="Proteomes" id="UP000515465"/>
    </source>
</evidence>
<dbReference type="PANTHER" id="PTHR11066">
    <property type="entry name" value="ACYL-COA THIOESTERASE"/>
    <property type="match status" value="1"/>
</dbReference>
<evidence type="ECO:0000256" key="5">
    <source>
        <dbReference type="ARBA" id="ARBA00038894"/>
    </source>
</evidence>
<dbReference type="InterPro" id="IPR029069">
    <property type="entry name" value="HotDog_dom_sf"/>
</dbReference>
<evidence type="ECO:0000256" key="8">
    <source>
        <dbReference type="ARBA" id="ARBA00079653"/>
    </source>
</evidence>
<dbReference type="GO" id="GO:0009062">
    <property type="term" value="P:fatty acid catabolic process"/>
    <property type="evidence" value="ECO:0007669"/>
    <property type="project" value="TreeGrafter"/>
</dbReference>
<dbReference type="Pfam" id="PF02551">
    <property type="entry name" value="Acyl_CoA_thio"/>
    <property type="match status" value="1"/>
</dbReference>
<dbReference type="FunFam" id="2.40.160.210:FF:000001">
    <property type="entry name" value="Acyl-CoA thioesterase II"/>
    <property type="match status" value="1"/>
</dbReference>
<evidence type="ECO:0000256" key="1">
    <source>
        <dbReference type="ARBA" id="ARBA00006538"/>
    </source>
</evidence>
<comment type="similarity">
    <text evidence="1">Belongs to the C/M/P thioester hydrolase family.</text>
</comment>